<proteinExistence type="predicted"/>
<dbReference type="Gene3D" id="3.20.20.60">
    <property type="entry name" value="Phosphoenolpyruvate-binding domains"/>
    <property type="match status" value="1"/>
</dbReference>
<dbReference type="InterPro" id="IPR015813">
    <property type="entry name" value="Pyrv/PenolPyrv_kinase-like_dom"/>
</dbReference>
<dbReference type="CDD" id="cd00377">
    <property type="entry name" value="ICL_PEPM"/>
    <property type="match status" value="1"/>
</dbReference>
<reference evidence="2" key="1">
    <citation type="journal article" date="2019" name="Int. J. Syst. Evol. Microbiol.">
        <title>The Global Catalogue of Microorganisms (GCM) 10K type strain sequencing project: providing services to taxonomists for standard genome sequencing and annotation.</title>
        <authorList>
            <consortium name="The Broad Institute Genomics Platform"/>
            <consortium name="The Broad Institute Genome Sequencing Center for Infectious Disease"/>
            <person name="Wu L."/>
            <person name="Ma J."/>
        </authorList>
    </citation>
    <scope>NUCLEOTIDE SEQUENCE [LARGE SCALE GENOMIC DNA]</scope>
    <source>
        <strain evidence="2">KCTC 42964</strain>
    </source>
</reference>
<evidence type="ECO:0000313" key="1">
    <source>
        <dbReference type="EMBL" id="MFC3229062.1"/>
    </source>
</evidence>
<sequence length="269" mass="28095">MSDADLFRQLHQGPEVLVLPNAWDAGTARLFADAGARAIATTSSGIAWSLGCRDGDRVPLDLYLQVLRNIRRVVDLPVSADIEGGYADDPALVRDKVARFLDAGVVGINLEDGTADPDLACAKIEAARQAATAAGIALFINARTDIWLRGLAAGREVEEALDRARRYRSAGCDGLFVPGRTDAAGIAAVAGGTELPVNVMARPGLPPLATLAELGVRRLSAGGAIVQAAWGHARHLAAAMLRGDSEHLFDGALAYPATNALFPVQGAES</sequence>
<dbReference type="EMBL" id="JBHRTR010000031">
    <property type="protein sequence ID" value="MFC3229062.1"/>
    <property type="molecule type" value="Genomic_DNA"/>
</dbReference>
<organism evidence="1 2">
    <name type="scientific">Marinibaculum pumilum</name>
    <dbReference type="NCBI Taxonomy" id="1766165"/>
    <lineage>
        <taxon>Bacteria</taxon>
        <taxon>Pseudomonadati</taxon>
        <taxon>Pseudomonadota</taxon>
        <taxon>Alphaproteobacteria</taxon>
        <taxon>Rhodospirillales</taxon>
        <taxon>Rhodospirillaceae</taxon>
        <taxon>Marinibaculum</taxon>
    </lineage>
</organism>
<evidence type="ECO:0000313" key="2">
    <source>
        <dbReference type="Proteomes" id="UP001595528"/>
    </source>
</evidence>
<dbReference type="Pfam" id="PF13714">
    <property type="entry name" value="PEP_mutase"/>
    <property type="match status" value="1"/>
</dbReference>
<gene>
    <name evidence="1" type="ORF">ACFOGJ_17585</name>
</gene>
<dbReference type="GO" id="GO:0016829">
    <property type="term" value="F:lyase activity"/>
    <property type="evidence" value="ECO:0007669"/>
    <property type="project" value="UniProtKB-KW"/>
</dbReference>
<accession>A0ABV7L363</accession>
<name>A0ABV7L363_9PROT</name>
<dbReference type="InterPro" id="IPR039556">
    <property type="entry name" value="ICL/PEPM"/>
</dbReference>
<dbReference type="PANTHER" id="PTHR42905">
    <property type="entry name" value="PHOSPHOENOLPYRUVATE CARBOXYLASE"/>
    <property type="match status" value="1"/>
</dbReference>
<dbReference type="RefSeq" id="WP_379902899.1">
    <property type="nucleotide sequence ID" value="NZ_JBHRTR010000031.1"/>
</dbReference>
<comment type="caution">
    <text evidence="1">The sequence shown here is derived from an EMBL/GenBank/DDBJ whole genome shotgun (WGS) entry which is preliminary data.</text>
</comment>
<dbReference type="InterPro" id="IPR040442">
    <property type="entry name" value="Pyrv_kinase-like_dom_sf"/>
</dbReference>
<keyword evidence="1" id="KW-0456">Lyase</keyword>
<dbReference type="Proteomes" id="UP001595528">
    <property type="component" value="Unassembled WGS sequence"/>
</dbReference>
<keyword evidence="2" id="KW-1185">Reference proteome</keyword>
<dbReference type="PANTHER" id="PTHR42905:SF16">
    <property type="entry name" value="CARBOXYPHOSPHONOENOLPYRUVATE PHOSPHONOMUTASE-LIKE PROTEIN (AFU_ORTHOLOGUE AFUA_5G07230)"/>
    <property type="match status" value="1"/>
</dbReference>
<dbReference type="SUPFAM" id="SSF51621">
    <property type="entry name" value="Phosphoenolpyruvate/pyruvate domain"/>
    <property type="match status" value="1"/>
</dbReference>
<protein>
    <submittedName>
        <fullName evidence="1">Isocitrate lyase/phosphoenolpyruvate mutase family protein</fullName>
    </submittedName>
</protein>